<feature type="compositionally biased region" description="Basic and acidic residues" evidence="2">
    <location>
        <begin position="247"/>
        <end position="258"/>
    </location>
</feature>
<name>A0A177B375_9BILA</name>
<dbReference type="PANTHER" id="PTHR48038">
    <property type="entry name" value="RIBONUCLEOPROTEIN RB97D"/>
    <property type="match status" value="1"/>
</dbReference>
<reference evidence="4 5" key="1">
    <citation type="submission" date="2016-04" db="EMBL/GenBank/DDBJ databases">
        <title>The genome of Intoshia linei affirms orthonectids as highly simplified spiralians.</title>
        <authorList>
            <person name="Mikhailov K.V."/>
            <person name="Slusarev G.S."/>
            <person name="Nikitin M.A."/>
            <person name="Logacheva M.D."/>
            <person name="Penin A."/>
            <person name="Aleoshin V."/>
            <person name="Panchin Y.V."/>
        </authorList>
    </citation>
    <scope>NUCLEOTIDE SEQUENCE [LARGE SCALE GENOMIC DNA]</scope>
    <source>
        <strain evidence="4">Intl2013</strain>
        <tissue evidence="4">Whole animal</tissue>
    </source>
</reference>
<feature type="region of interest" description="Disordered" evidence="2">
    <location>
        <begin position="482"/>
        <end position="563"/>
    </location>
</feature>
<dbReference type="SMART" id="SM00360">
    <property type="entry name" value="RRM"/>
    <property type="match status" value="2"/>
</dbReference>
<protein>
    <recommendedName>
        <fullName evidence="3">RRM domain-containing protein</fullName>
    </recommendedName>
</protein>
<dbReference type="AlphaFoldDB" id="A0A177B375"/>
<dbReference type="PANTHER" id="PTHR48038:SF1">
    <property type="entry name" value="RIBONUCLEOPROTEIN RB97D"/>
    <property type="match status" value="1"/>
</dbReference>
<dbReference type="PROSITE" id="PS50102">
    <property type="entry name" value="RRM"/>
    <property type="match status" value="1"/>
</dbReference>
<comment type="caution">
    <text evidence="4">The sequence shown here is derived from an EMBL/GenBank/DDBJ whole genome shotgun (WGS) entry which is preliminary data.</text>
</comment>
<dbReference type="InterPro" id="IPR012677">
    <property type="entry name" value="Nucleotide-bd_a/b_plait_sf"/>
</dbReference>
<proteinExistence type="predicted"/>
<evidence type="ECO:0000313" key="5">
    <source>
        <dbReference type="Proteomes" id="UP000078046"/>
    </source>
</evidence>
<dbReference type="InterPro" id="IPR000504">
    <property type="entry name" value="RRM_dom"/>
</dbReference>
<evidence type="ECO:0000256" key="1">
    <source>
        <dbReference type="PROSITE-ProRule" id="PRU00176"/>
    </source>
</evidence>
<keyword evidence="1" id="KW-0694">RNA-binding</keyword>
<organism evidence="4 5">
    <name type="scientific">Intoshia linei</name>
    <dbReference type="NCBI Taxonomy" id="1819745"/>
    <lineage>
        <taxon>Eukaryota</taxon>
        <taxon>Metazoa</taxon>
        <taxon>Spiralia</taxon>
        <taxon>Lophotrochozoa</taxon>
        <taxon>Mesozoa</taxon>
        <taxon>Orthonectida</taxon>
        <taxon>Rhopaluridae</taxon>
        <taxon>Intoshia</taxon>
    </lineage>
</organism>
<dbReference type="InterPro" id="IPR035979">
    <property type="entry name" value="RBD_domain_sf"/>
</dbReference>
<feature type="compositionally biased region" description="Basic residues" evidence="2">
    <location>
        <begin position="553"/>
        <end position="563"/>
    </location>
</feature>
<feature type="domain" description="RRM" evidence="3">
    <location>
        <begin position="4"/>
        <end position="74"/>
    </location>
</feature>
<dbReference type="OrthoDB" id="1099063at2759"/>
<dbReference type="SUPFAM" id="SSF54928">
    <property type="entry name" value="RNA-binding domain, RBD"/>
    <property type="match status" value="1"/>
</dbReference>
<evidence type="ECO:0000256" key="2">
    <source>
        <dbReference type="SAM" id="MobiDB-lite"/>
    </source>
</evidence>
<feature type="compositionally biased region" description="Low complexity" evidence="2">
    <location>
        <begin position="212"/>
        <end position="223"/>
    </location>
</feature>
<evidence type="ECO:0000259" key="3">
    <source>
        <dbReference type="PROSITE" id="PS50102"/>
    </source>
</evidence>
<keyword evidence="5" id="KW-1185">Reference proteome</keyword>
<dbReference type="GO" id="GO:0003723">
    <property type="term" value="F:RNA binding"/>
    <property type="evidence" value="ECO:0007669"/>
    <property type="project" value="UniProtKB-UniRule"/>
</dbReference>
<feature type="region of interest" description="Disordered" evidence="2">
    <location>
        <begin position="201"/>
        <end position="289"/>
    </location>
</feature>
<gene>
    <name evidence="4" type="ORF">A3Q56_04337</name>
</gene>
<feature type="compositionally biased region" description="Basic and acidic residues" evidence="2">
    <location>
        <begin position="81"/>
        <end position="111"/>
    </location>
</feature>
<feature type="compositionally biased region" description="Basic residues" evidence="2">
    <location>
        <begin position="510"/>
        <end position="540"/>
    </location>
</feature>
<dbReference type="Gene3D" id="3.30.70.330">
    <property type="match status" value="1"/>
</dbReference>
<feature type="compositionally biased region" description="Polar residues" evidence="2">
    <location>
        <begin position="482"/>
        <end position="496"/>
    </location>
</feature>
<dbReference type="EMBL" id="LWCA01000558">
    <property type="protein sequence ID" value="OAF67864.1"/>
    <property type="molecule type" value="Genomic_DNA"/>
</dbReference>
<accession>A0A177B375</accession>
<dbReference type="Pfam" id="PF00076">
    <property type="entry name" value="RRM_1"/>
    <property type="match status" value="1"/>
</dbReference>
<feature type="compositionally biased region" description="Basic and acidic residues" evidence="2">
    <location>
        <begin position="280"/>
        <end position="289"/>
    </location>
</feature>
<dbReference type="CDD" id="cd12337">
    <property type="entry name" value="RRM1_SRSF4_like"/>
    <property type="match status" value="1"/>
</dbReference>
<sequence>MRIKRLYIGHLTSSARRKDVEDFFKGYGKIIDVHLKNGYGFVEFDDYQDAEDALNDLANKKICGQPINLEYAKMHQNRYSNRGDYRNNYKDSNYRNNRYDNNHRVNDKSRPDNSSSFHRRHKPKRYRALCYNVPVEMSLKNLKNKLKEYVYLYDAYEHYDDKSVIVLKFSSRSDMDRCYQNCNDLKIDGNRIRIDTSEKSYTPDIVKRQRSDSISSKSSYRSYTRSRSKSLSKTGKSVSYEGSQNRDSSKNRKFDKISSKSKSVSKNRFSESCSKHSKSPSRDLEPPQLDTDKLEHIEPDNLIVSTTPTKNFRKRMHSSEDEIEKEEAKPTYKNLKVADNVTSQYNEQDNIDFAFKTNIESDTEPEKIDTFEKIKTQTCTMENINNHNISNEITENAVFADVANNTQTDGNKLDYSSNQIKLEMSKLKMLDVSAETNENKDQNDSSLIGDVQEEQFKENGTKELNLDKNLEDQDAATTVKSDLNGSIEKNTTNGTEPESADGKVETKTTVTKKRGKQPKKVAAKAKKPVTPKIIKKKATPKKIESPRAQPTRRSTRLTNKKAV</sequence>
<feature type="compositionally biased region" description="Low complexity" evidence="2">
    <location>
        <begin position="260"/>
        <end position="272"/>
    </location>
</feature>
<evidence type="ECO:0000313" key="4">
    <source>
        <dbReference type="EMBL" id="OAF67864.1"/>
    </source>
</evidence>
<dbReference type="Proteomes" id="UP000078046">
    <property type="component" value="Unassembled WGS sequence"/>
</dbReference>
<feature type="region of interest" description="Disordered" evidence="2">
    <location>
        <begin position="80"/>
        <end position="120"/>
    </location>
</feature>